<reference evidence="2 3" key="1">
    <citation type="journal article" date="2013" name="PLoS Genet.">
        <title>Expanding the Marine Virosphere Using Metagenomics.</title>
        <authorList>
            <person name="Mizuno C.M."/>
            <person name="Rodriguez-Valera F."/>
            <person name="Kimes N.E."/>
            <person name="Ghai R."/>
        </authorList>
    </citation>
    <scope>NUCLEOTIDE SEQUENCE [LARGE SCALE GENOMIC DNA]</scope>
    <source>
        <strain evidence="2">UvMED-CGR-U-MedDCM-OCT-S28-C3</strain>
    </source>
</reference>
<dbReference type="GeneID" id="55412156"/>
<feature type="compositionally biased region" description="Low complexity" evidence="1">
    <location>
        <begin position="38"/>
        <end position="62"/>
    </location>
</feature>
<dbReference type="Proteomes" id="UP000505087">
    <property type="component" value="Segment"/>
</dbReference>
<dbReference type="EMBL" id="AP013539">
    <property type="protein sequence ID" value="BAQ94030.1"/>
    <property type="molecule type" value="Genomic_DNA"/>
</dbReference>
<protein>
    <submittedName>
        <fullName evidence="2">Internal core protein</fullName>
    </submittedName>
</protein>
<evidence type="ECO:0000313" key="2">
    <source>
        <dbReference type="EMBL" id="BAQ94030.1"/>
    </source>
</evidence>
<dbReference type="KEGG" id="vg:55412156"/>
<evidence type="ECO:0000256" key="1">
    <source>
        <dbReference type="SAM" id="MobiDB-lite"/>
    </source>
</evidence>
<feature type="compositionally biased region" description="Basic and acidic residues" evidence="1">
    <location>
        <begin position="15"/>
        <end position="36"/>
    </location>
</feature>
<dbReference type="RefSeq" id="YP_009778088.1">
    <property type="nucleotide sequence ID" value="NC_047710.1"/>
</dbReference>
<name>A0A6S4PAB3_9CAUD</name>
<sequence length="1328" mass="148146">MNEFEKGLFSGTPDIDDKLREEARQSAEARQQRIDLIEQQQPTEQKPQAPTPQATAPAAEEPAPQPEPEQEQQPDPKEQEDNNFYGLTPSFQQDDIDPSAAQVAAEAVLAPFTGPVDAVVDLFNLVPGVDLPKIPEFENEVTQTVRELSSIVLPTIGLTATGVGALGAAAKASKAKFLLDPMVARMGNIAFSAGTGAFVDYTVEINQEDDNLSGVLKKNWPSWYGWIPEDLATLDSDSPDMKRAKNVTEGVYLGVGTDVLVGTVKLLSKVRGLRSEYIPQSEKAKKVTDTLNLDVDPDEAVDLSAGARSDAMDELGKFNFDRSVELKGSPEEALKEPIYGVHDLYDPTEMGIRSVDGDINLAAIDSYRINNNVSSINGRVGSVGTDSFIKNGLDLSKDHNIIFKGLGEQLKDVEIDVKLPDGTYITAKQIAENGEEMAAKYYMLPVDAMKQMFVKDIKESGLVFKEAGVETLSSEGMEAARLLTKKYLNDMLSMDQAKAEAYLATSVAGQISDTAQGMRLVEGTAGIERAQEQIIDRLEFLMAMRGRAAYVRGRALNLTNMWNRLTMTGSEANKAAYAKRIKRILAEESNETLRAIEAIRLDAALTARTLREVHKEKPEMLAPLLMAYEFTDGNVDTMAKLNRFLQNSTGTITKAFFDRNPEIPSVVVQGFFSNVYNATLSAFATPIKAGLSNAAGLIEKPIGAFIGGMRYGEGQMLRRGWYQYSLNLEVLQDSFDYMKQVFKRSATEADVAGLQRENYFVKNQKQIEILQAVADAKAAEGDFGPQVAMQQIQAMNDLAEHPWLRFGNRAMQALDGFTQTMIAHADARGRAFDKVTNNGKLEFTAAKADTHYKQIYKEMFDESGLITDSAVKHTSGEIALSLDSGANDAFSALIRRAPILKPFLLFTKTPINDIKMMTSYSPHHMFFRDINDFRLRPENMADGDIEDVLLKRKIDIKDMSSETKYQKYNEIRADLFGRSALGTLMVTSAIGLFMTDRLTGNGLYDKQKQALRRDTDWKPRSIRLPGGEWVSYDNLGPITNWLALIADISDNMDVLSPNDIGEQFRKMGFVLAASFTDKSFLSGLEPFIDVVRGDVGAINRWSGSFINAAIIPGSSQMAEIGRLMDPGLKEVEMTVLDVARNRLPVLKTQIPPKYDWIDGDLVGVPDNFMARVWNNYMPWKVNGKISEEKRFLQMIEFDGRPTLRTNGRGIEYTPAERSEITRIMGRDKLFLEGIRRVMNSTEGREFRKRYMEDVRDGLDPDLSTYELLHKTLDRELRYAMDMAAAMLPNNDALTRKMIYNDTIQMYLQSGERDAARRFQEKMKKQFSY</sequence>
<accession>A0A6S4PAB3</accession>
<organism evidence="2 3">
    <name type="scientific">uncultured phage_MedDCM-OCT-S28-C3</name>
    <dbReference type="NCBI Taxonomy" id="2740802"/>
    <lineage>
        <taxon>Viruses</taxon>
        <taxon>Duplodnaviria</taxon>
        <taxon>Heunggongvirae</taxon>
        <taxon>Uroviricota</taxon>
        <taxon>Caudoviricetes</taxon>
        <taxon>Autographivirales</taxon>
        <taxon>Pedosvirus</taxon>
        <taxon>Pedosvirus S28C3</taxon>
    </lineage>
</organism>
<proteinExistence type="predicted"/>
<keyword evidence="3" id="KW-1185">Reference proteome</keyword>
<feature type="region of interest" description="Disordered" evidence="1">
    <location>
        <begin position="1"/>
        <end position="94"/>
    </location>
</feature>
<evidence type="ECO:0000313" key="3">
    <source>
        <dbReference type="Proteomes" id="UP000505087"/>
    </source>
</evidence>